<name>A0A1E4T0M6_9ASCO</name>
<dbReference type="AlphaFoldDB" id="A0A1E4T0M6"/>
<dbReference type="Proteomes" id="UP000094801">
    <property type="component" value="Unassembled WGS sequence"/>
</dbReference>
<evidence type="ECO:0000313" key="1">
    <source>
        <dbReference type="EMBL" id="ODV85297.1"/>
    </source>
</evidence>
<keyword evidence="2" id="KW-1185">Reference proteome</keyword>
<organism evidence="1 2">
    <name type="scientific">[Candida] arabinofermentans NRRL YB-2248</name>
    <dbReference type="NCBI Taxonomy" id="983967"/>
    <lineage>
        <taxon>Eukaryota</taxon>
        <taxon>Fungi</taxon>
        <taxon>Dikarya</taxon>
        <taxon>Ascomycota</taxon>
        <taxon>Saccharomycotina</taxon>
        <taxon>Pichiomycetes</taxon>
        <taxon>Pichiales</taxon>
        <taxon>Pichiaceae</taxon>
        <taxon>Ogataea</taxon>
        <taxon>Ogataea/Candida clade</taxon>
    </lineage>
</organism>
<gene>
    <name evidence="1" type="ORF">CANARDRAFT_7938</name>
</gene>
<evidence type="ECO:0000313" key="2">
    <source>
        <dbReference type="Proteomes" id="UP000094801"/>
    </source>
</evidence>
<dbReference type="EMBL" id="KV453853">
    <property type="protein sequence ID" value="ODV85297.1"/>
    <property type="molecule type" value="Genomic_DNA"/>
</dbReference>
<reference evidence="2" key="1">
    <citation type="submission" date="2016-04" db="EMBL/GenBank/DDBJ databases">
        <title>Comparative genomics of biotechnologically important yeasts.</title>
        <authorList>
            <consortium name="DOE Joint Genome Institute"/>
            <person name="Riley R."/>
            <person name="Haridas S."/>
            <person name="Wolfe K.H."/>
            <person name="Lopes M.R."/>
            <person name="Hittinger C.T."/>
            <person name="Goker M."/>
            <person name="Salamov A."/>
            <person name="Wisecaver J."/>
            <person name="Long T.M."/>
            <person name="Aerts A.L."/>
            <person name="Barry K."/>
            <person name="Choi C."/>
            <person name="Clum A."/>
            <person name="Coughlan A.Y."/>
            <person name="Deshpande S."/>
            <person name="Douglass A.P."/>
            <person name="Hanson S.J."/>
            <person name="Klenk H.-P."/>
            <person name="Labutti K."/>
            <person name="Lapidus A."/>
            <person name="Lindquist E."/>
            <person name="Lipzen A."/>
            <person name="Meier-Kolthoff J.P."/>
            <person name="Ohm R.A."/>
            <person name="Otillar R.P."/>
            <person name="Pangilinan J."/>
            <person name="Peng Y."/>
            <person name="Rokas A."/>
            <person name="Rosa C.A."/>
            <person name="Scheuner C."/>
            <person name="Sibirny A.A."/>
            <person name="Slot J.C."/>
            <person name="Stielow J.B."/>
            <person name="Sun H."/>
            <person name="Kurtzman C.P."/>
            <person name="Blackwell M."/>
            <person name="Grigoriev I.V."/>
            <person name="Jeffries T.W."/>
        </authorList>
    </citation>
    <scope>NUCLEOTIDE SEQUENCE [LARGE SCALE GENOMIC DNA]</scope>
    <source>
        <strain evidence="2">NRRL YB-2248</strain>
    </source>
</reference>
<accession>A0A1E4T0M6</accession>
<proteinExistence type="predicted"/>
<protein>
    <submittedName>
        <fullName evidence="1">Uncharacterized protein</fullName>
    </submittedName>
</protein>
<sequence>MSSFSEITKRLPAEVQNEIFYDVLYRSLEVEHLSLFEDCISRLTHKDFEICIANPFIIFDSPLLKGRSSFLLKDFYQVEDFQLLAKSLSFMSVGEIRVFTSEMGRAHFSALEPFFMKSNNPHFLYACLKAYDDRNFFGLSYDILSCIKQITVSCHGVRSIEKFGELINKLPNLEKVVASAEDSKDVDKLLVLKGIERQLQYLKIDVTGEQLELRKFEDLAFSLSTPHLELDLTRCAFISSKVLEEVLALLQVSNVSKLLVHGDDDVRFLRDLKSLRHMRLLYTKNMDLILDFKYLHSLYLEYTGDLNVNINGLDELQLLTLNESSIDFDLLRKLPDRLRELSIWECSYTDTTIRNSTIEFPESLQVFDATRYRSASQKFNLFDNLSLKRNINLVELHIIGELCPNKFLTNLPDSIEELWLDLLPNSSTVIKLPRNLKRFRFRTSFHRERDKPIYNLYVNSTPDDVVDPEQLLDLKRHSDWLALLSMPCALDEFVLELRFNLIVKKYCGSFDDMPALANADQIIELDRGTKRQKI</sequence>